<sequence length="468" mass="48852">MMGIVQAEPTDAAEAVEGATGLTRFLARRIGAARFSDLNAATLEQSRLGIADCMACALAGAHDASVHMLAGTFAQEQGDCALWGREGRAAPHAAALVNATAAHVHALDDTNESMRGHPSVVVWPAVAALGEKLGASGEDLLLAYCVGVETAAKLGRVVNDHHSRLGWHTTSTLGPIGAAAACATLLGLDEDRCAHALGIAASMAGGLRVNFASMTKALHAGWSAHNGVVAATLAAQGFTASQEALEGHEGFVALFCGADHADLDAARDAWGNPWELEAPGIVIKQYPTCSLQHALIDLVLEARAQRLLEGPGLRIECDISQRLDVVRTQGWPVRGASAKFSVEYGVATAALHGRQGIADFTDQAVEDAAVHSMAARISVRVGEQLTPGNGDAAALRVFRGDVLVHEARREKPLGHPSNPLPEAVFGRKFFSLSEPVLGARRAQDLRKALQGLPRDGARALAGLACPAR</sequence>
<dbReference type="SUPFAM" id="SSF103378">
    <property type="entry name" value="2-methylcitrate dehydratase PrpD"/>
    <property type="match status" value="1"/>
</dbReference>
<dbReference type="InterPro" id="IPR042183">
    <property type="entry name" value="MmgE/PrpD_sf_1"/>
</dbReference>
<dbReference type="InterPro" id="IPR045336">
    <property type="entry name" value="MmgE_PrpD_N"/>
</dbReference>
<dbReference type="RefSeq" id="WP_187596060.1">
    <property type="nucleotide sequence ID" value="NZ_CP060714.1"/>
</dbReference>
<keyword evidence="5" id="KW-1185">Reference proteome</keyword>
<dbReference type="InterPro" id="IPR042188">
    <property type="entry name" value="MmgE/PrpD_sf_2"/>
</dbReference>
<evidence type="ECO:0000259" key="2">
    <source>
        <dbReference type="Pfam" id="PF03972"/>
    </source>
</evidence>
<evidence type="ECO:0000313" key="5">
    <source>
        <dbReference type="Proteomes" id="UP000515811"/>
    </source>
</evidence>
<comment type="similarity">
    <text evidence="1">Belongs to the PrpD family.</text>
</comment>
<dbReference type="Gene3D" id="3.30.1330.120">
    <property type="entry name" value="2-methylcitrate dehydratase PrpD"/>
    <property type="match status" value="1"/>
</dbReference>
<dbReference type="AlphaFoldDB" id="A0A7G9RJL2"/>
<dbReference type="Gene3D" id="1.10.4100.10">
    <property type="entry name" value="2-methylcitrate dehydratase PrpD"/>
    <property type="match status" value="1"/>
</dbReference>
<dbReference type="GO" id="GO:0016829">
    <property type="term" value="F:lyase activity"/>
    <property type="evidence" value="ECO:0007669"/>
    <property type="project" value="InterPro"/>
</dbReference>
<dbReference type="Proteomes" id="UP000515811">
    <property type="component" value="Chromosome"/>
</dbReference>
<organism evidence="4 5">
    <name type="scientific">Diaphorobacter ruginosibacter</name>
    <dbReference type="NCBI Taxonomy" id="1715720"/>
    <lineage>
        <taxon>Bacteria</taxon>
        <taxon>Pseudomonadati</taxon>
        <taxon>Pseudomonadota</taxon>
        <taxon>Betaproteobacteria</taxon>
        <taxon>Burkholderiales</taxon>
        <taxon>Comamonadaceae</taxon>
        <taxon>Diaphorobacter</taxon>
    </lineage>
</organism>
<dbReference type="Pfam" id="PF03972">
    <property type="entry name" value="MmgE_PrpD_N"/>
    <property type="match status" value="1"/>
</dbReference>
<dbReference type="InterPro" id="IPR036148">
    <property type="entry name" value="MmgE/PrpD_sf"/>
</dbReference>
<dbReference type="Pfam" id="PF19305">
    <property type="entry name" value="MmgE_PrpD_C"/>
    <property type="match status" value="1"/>
</dbReference>
<dbReference type="PANTHER" id="PTHR16943">
    <property type="entry name" value="2-METHYLCITRATE DEHYDRATASE-RELATED"/>
    <property type="match status" value="1"/>
</dbReference>
<gene>
    <name evidence="4" type="ORF">H9K76_14350</name>
</gene>
<proteinExistence type="inferred from homology"/>
<evidence type="ECO:0000313" key="4">
    <source>
        <dbReference type="EMBL" id="QNN55787.1"/>
    </source>
</evidence>
<dbReference type="KEGG" id="drg:H9K76_14350"/>
<protein>
    <submittedName>
        <fullName evidence="4">MmgE/PrpD family protein</fullName>
    </submittedName>
</protein>
<evidence type="ECO:0000259" key="3">
    <source>
        <dbReference type="Pfam" id="PF19305"/>
    </source>
</evidence>
<reference evidence="4 5" key="1">
    <citation type="submission" date="2020-08" db="EMBL/GenBank/DDBJ databases">
        <title>Genome sequence of Diaphorobacter ruginosibacter DSM 27467T.</title>
        <authorList>
            <person name="Hyun D.-W."/>
            <person name="Bae J.-W."/>
        </authorList>
    </citation>
    <scope>NUCLEOTIDE SEQUENCE [LARGE SCALE GENOMIC DNA]</scope>
    <source>
        <strain evidence="4 5">DSM 27467</strain>
    </source>
</reference>
<accession>A0A7G9RJL2</accession>
<dbReference type="InterPro" id="IPR045337">
    <property type="entry name" value="MmgE_PrpD_C"/>
</dbReference>
<evidence type="ECO:0000256" key="1">
    <source>
        <dbReference type="ARBA" id="ARBA00006174"/>
    </source>
</evidence>
<feature type="domain" description="MmgE/PrpD N-terminal" evidence="2">
    <location>
        <begin position="26"/>
        <end position="261"/>
    </location>
</feature>
<dbReference type="InterPro" id="IPR005656">
    <property type="entry name" value="MmgE_PrpD"/>
</dbReference>
<dbReference type="PANTHER" id="PTHR16943:SF8">
    <property type="entry name" value="2-METHYLCITRATE DEHYDRATASE"/>
    <property type="match status" value="1"/>
</dbReference>
<feature type="domain" description="MmgE/PrpD C-terminal" evidence="3">
    <location>
        <begin position="286"/>
        <end position="446"/>
    </location>
</feature>
<name>A0A7G9RJL2_9BURK</name>
<dbReference type="EMBL" id="CP060714">
    <property type="protein sequence ID" value="QNN55787.1"/>
    <property type="molecule type" value="Genomic_DNA"/>
</dbReference>